<dbReference type="InterPro" id="IPR011010">
    <property type="entry name" value="DNA_brk_join_enz"/>
</dbReference>
<evidence type="ECO:0000256" key="1">
    <source>
        <dbReference type="ARBA" id="ARBA00023172"/>
    </source>
</evidence>
<proteinExistence type="predicted"/>
<dbReference type="SUPFAM" id="SSF56349">
    <property type="entry name" value="DNA breaking-rejoining enzymes"/>
    <property type="match status" value="1"/>
</dbReference>
<evidence type="ECO:0000313" key="2">
    <source>
        <dbReference type="EMBL" id="HEF64232.1"/>
    </source>
</evidence>
<dbReference type="AlphaFoldDB" id="A0A7C1K014"/>
<dbReference type="InterPro" id="IPR002104">
    <property type="entry name" value="Integrase_catalytic"/>
</dbReference>
<gene>
    <name evidence="2" type="ORF">ENP47_01255</name>
</gene>
<comment type="caution">
    <text evidence="2">The sequence shown here is derived from an EMBL/GenBank/DDBJ whole genome shotgun (WGS) entry which is preliminary data.</text>
</comment>
<reference evidence="2" key="1">
    <citation type="journal article" date="2020" name="mSystems">
        <title>Genome- and Community-Level Interaction Insights into Carbon Utilization and Element Cycling Functions of Hydrothermarchaeota in Hydrothermal Sediment.</title>
        <authorList>
            <person name="Zhou Z."/>
            <person name="Liu Y."/>
            <person name="Xu W."/>
            <person name="Pan J."/>
            <person name="Luo Z.H."/>
            <person name="Li M."/>
        </authorList>
    </citation>
    <scope>NUCLEOTIDE SEQUENCE [LARGE SCALE GENOMIC DNA]</scope>
    <source>
        <strain evidence="2">SpSt-222</strain>
    </source>
</reference>
<dbReference type="InterPro" id="IPR013762">
    <property type="entry name" value="Integrase-like_cat_sf"/>
</dbReference>
<dbReference type="GO" id="GO:0003677">
    <property type="term" value="F:DNA binding"/>
    <property type="evidence" value="ECO:0007669"/>
    <property type="project" value="InterPro"/>
</dbReference>
<name>A0A7C1K014_THERO</name>
<protein>
    <submittedName>
        <fullName evidence="2">Site-specific integrase</fullName>
    </submittedName>
</protein>
<organism evidence="2">
    <name type="scientific">Thermomicrobium roseum</name>
    <dbReference type="NCBI Taxonomy" id="500"/>
    <lineage>
        <taxon>Bacteria</taxon>
        <taxon>Pseudomonadati</taxon>
        <taxon>Thermomicrobiota</taxon>
        <taxon>Thermomicrobia</taxon>
        <taxon>Thermomicrobiales</taxon>
        <taxon>Thermomicrobiaceae</taxon>
        <taxon>Thermomicrobium</taxon>
    </lineage>
</organism>
<dbReference type="Gene3D" id="1.10.443.10">
    <property type="entry name" value="Intergrase catalytic core"/>
    <property type="match status" value="1"/>
</dbReference>
<dbReference type="PROSITE" id="PS51898">
    <property type="entry name" value="TYR_RECOMBINASE"/>
    <property type="match status" value="1"/>
</dbReference>
<dbReference type="Pfam" id="PF00589">
    <property type="entry name" value="Phage_integrase"/>
    <property type="match status" value="1"/>
</dbReference>
<dbReference type="GO" id="GO:0015074">
    <property type="term" value="P:DNA integration"/>
    <property type="evidence" value="ECO:0007669"/>
    <property type="project" value="InterPro"/>
</dbReference>
<accession>A0A7C1K014</accession>
<sequence length="144" mass="16369">MNSKLIPLPEVVAKALRQQRVRVPEMRLAAGWLWREHRFVFPTLLGTPQEPRNAERARHRLRREIGMDWLSLHGLRHGLGALLVARGVHPRMAMKLLRHSQFSLTMEIYTAVTLELVQEAASEIDAILGTQARPAGDTLATVWL</sequence>
<keyword evidence="1" id="KW-0233">DNA recombination</keyword>
<dbReference type="GO" id="GO:0006310">
    <property type="term" value="P:DNA recombination"/>
    <property type="evidence" value="ECO:0007669"/>
    <property type="project" value="UniProtKB-KW"/>
</dbReference>
<dbReference type="EMBL" id="DSJL01000001">
    <property type="protein sequence ID" value="HEF64232.1"/>
    <property type="molecule type" value="Genomic_DNA"/>
</dbReference>